<sequence>MSRRRVDGAVEENRPWEAVDISRLSQASPWRTYRWYSGQQHYSGTYWSVTVRDHVIYESRLELARLLLADFDPSVRHIAAQPFLLKAQVQGKVRKHIPDYLLLTREGPLVVDVKPSRRLENPEVVFTFAWTRQVVQDRGWAYQVLSEPEPALLENVRFLAGYRRVWLFPADVLEAADGAIVDGMPLDEALGAVGGFAPELVRAGVFHLLWSGRFTTDLRQPLGPAHVLRRPA</sequence>
<gene>
    <name evidence="2" type="ORF">AQJ67_24065</name>
</gene>
<name>A0A101TXY9_9ACTN</name>
<dbReference type="Pfam" id="PF08722">
    <property type="entry name" value="Tn7_TnsA-like_N"/>
    <property type="match status" value="1"/>
</dbReference>
<reference evidence="2 3" key="1">
    <citation type="submission" date="2015-10" db="EMBL/GenBank/DDBJ databases">
        <title>Draft genome sequence of Streptomyces caeruleatus NRRL B-24802, type strain for the species Streptomyces caeruleatus.</title>
        <authorList>
            <person name="Ruckert C."/>
            <person name="Winkler A."/>
            <person name="Kalinowski J."/>
            <person name="Kampfer P."/>
            <person name="Glaeser S."/>
        </authorList>
    </citation>
    <scope>NUCLEOTIDE SEQUENCE [LARGE SCALE GENOMIC DNA]</scope>
    <source>
        <strain evidence="2 3">NRRL B-24802</strain>
    </source>
</reference>
<evidence type="ECO:0000259" key="1">
    <source>
        <dbReference type="Pfam" id="PF08722"/>
    </source>
</evidence>
<dbReference type="AlphaFoldDB" id="A0A101TXY9"/>
<dbReference type="NCBIfam" id="NF033179">
    <property type="entry name" value="TnsA_like_Actin"/>
    <property type="match status" value="1"/>
</dbReference>
<evidence type="ECO:0000313" key="2">
    <source>
        <dbReference type="EMBL" id="KUO00436.1"/>
    </source>
</evidence>
<proteinExistence type="predicted"/>
<evidence type="ECO:0000313" key="3">
    <source>
        <dbReference type="Proteomes" id="UP000053429"/>
    </source>
</evidence>
<dbReference type="Proteomes" id="UP000053429">
    <property type="component" value="Unassembled WGS sequence"/>
</dbReference>
<dbReference type="EMBL" id="LMWY01000028">
    <property type="protein sequence ID" value="KUO00436.1"/>
    <property type="molecule type" value="Genomic_DNA"/>
</dbReference>
<dbReference type="InterPro" id="IPR014833">
    <property type="entry name" value="TnsA_N"/>
</dbReference>
<dbReference type="InterPro" id="IPR048000">
    <property type="entry name" value="TnsA-like"/>
</dbReference>
<organism evidence="2 3">
    <name type="scientific">Streptomyces caeruleatus</name>
    <dbReference type="NCBI Taxonomy" id="661399"/>
    <lineage>
        <taxon>Bacteria</taxon>
        <taxon>Bacillati</taxon>
        <taxon>Actinomycetota</taxon>
        <taxon>Actinomycetes</taxon>
        <taxon>Kitasatosporales</taxon>
        <taxon>Streptomycetaceae</taxon>
        <taxon>Streptomyces</taxon>
    </lineage>
</organism>
<accession>A0A101TXY9</accession>
<feature type="domain" description="TnsA endonuclease N-terminal" evidence="1">
    <location>
        <begin position="72"/>
        <end position="147"/>
    </location>
</feature>
<keyword evidence="3" id="KW-1185">Reference proteome</keyword>
<comment type="caution">
    <text evidence="2">The sequence shown here is derived from an EMBL/GenBank/DDBJ whole genome shotgun (WGS) entry which is preliminary data.</text>
</comment>
<dbReference type="STRING" id="661399.AQJ67_24065"/>
<protein>
    <submittedName>
        <fullName evidence="2">Transposase</fullName>
    </submittedName>
</protein>